<feature type="domain" description="Membrane insertase YidC/Oxa/ALB C-terminal" evidence="14">
    <location>
        <begin position="3"/>
        <end position="172"/>
    </location>
</feature>
<feature type="transmembrane region" description="Helical" evidence="13">
    <location>
        <begin position="144"/>
        <end position="166"/>
    </location>
</feature>
<dbReference type="GO" id="GO:0005886">
    <property type="term" value="C:plasma membrane"/>
    <property type="evidence" value="ECO:0007669"/>
    <property type="project" value="TreeGrafter"/>
</dbReference>
<evidence type="ECO:0000256" key="11">
    <source>
        <dbReference type="ARBA" id="ARBA00033342"/>
    </source>
</evidence>
<sequence>MASLVLRAGLLPLSVRAYRAERVRASLAPALAGLRKRHGHEPAVLAEKSAALMREAGSGPFAGLLPMLAQAPFAWVLYREFTNGGMRGYDLLGADLTQRLSAQPALLAGWLIVCALAGIAVWNVRQLPEGSPRYVRVLSFGTVLFAAFVPVAAGIYLVTTGLWTAVERWYFRR</sequence>
<evidence type="ECO:0000256" key="3">
    <source>
        <dbReference type="ARBA" id="ARBA00015325"/>
    </source>
</evidence>
<dbReference type="PANTHER" id="PTHR12428">
    <property type="entry name" value="OXA1"/>
    <property type="match status" value="1"/>
</dbReference>
<comment type="subcellular location">
    <subcellularLocation>
        <location evidence="1 12">Membrane</location>
        <topology evidence="1 12">Multi-pass membrane protein</topology>
    </subcellularLocation>
</comment>
<evidence type="ECO:0000256" key="4">
    <source>
        <dbReference type="ARBA" id="ARBA00022692"/>
    </source>
</evidence>
<gene>
    <name evidence="15" type="primary">yidC</name>
    <name evidence="15" type="ORF">GCM10017581_059970</name>
</gene>
<dbReference type="Pfam" id="PF02096">
    <property type="entry name" value="60KD_IMP"/>
    <property type="match status" value="1"/>
</dbReference>
<keyword evidence="16" id="KW-1185">Reference proteome</keyword>
<dbReference type="InterPro" id="IPR001708">
    <property type="entry name" value="YidC/ALB3/OXA1/COX18"/>
</dbReference>
<dbReference type="GO" id="GO:0051205">
    <property type="term" value="P:protein insertion into membrane"/>
    <property type="evidence" value="ECO:0007669"/>
    <property type="project" value="TreeGrafter"/>
</dbReference>
<evidence type="ECO:0000313" key="16">
    <source>
        <dbReference type="Proteomes" id="UP001143480"/>
    </source>
</evidence>
<comment type="similarity">
    <text evidence="2">Belongs to the OXA1/ALB3/YidC family. Type 1 subfamily.</text>
</comment>
<reference evidence="15" key="1">
    <citation type="journal article" date="2014" name="Int. J. Syst. Evol. Microbiol.">
        <title>Complete genome sequence of Corynebacterium casei LMG S-19264T (=DSM 44701T), isolated from a smear-ripened cheese.</title>
        <authorList>
            <consortium name="US DOE Joint Genome Institute (JGI-PGF)"/>
            <person name="Walter F."/>
            <person name="Albersmeier A."/>
            <person name="Kalinowski J."/>
            <person name="Ruckert C."/>
        </authorList>
    </citation>
    <scope>NUCLEOTIDE SEQUENCE</scope>
    <source>
        <strain evidence="15">VKM Ac-1321</strain>
    </source>
</reference>
<dbReference type="InterPro" id="IPR028055">
    <property type="entry name" value="YidC/Oxa/ALB_C"/>
</dbReference>
<evidence type="ECO:0000256" key="8">
    <source>
        <dbReference type="ARBA" id="ARBA00026028"/>
    </source>
</evidence>
<comment type="caution">
    <text evidence="15">The sequence shown here is derived from an EMBL/GenBank/DDBJ whole genome shotgun (WGS) entry which is preliminary data.</text>
</comment>
<dbReference type="AlphaFoldDB" id="A0A9W6KPX4"/>
<dbReference type="Proteomes" id="UP001143480">
    <property type="component" value="Unassembled WGS sequence"/>
</dbReference>
<name>A0A9W6KPX4_9ACTN</name>
<feature type="transmembrane region" description="Helical" evidence="13">
    <location>
        <begin position="61"/>
        <end position="78"/>
    </location>
</feature>
<evidence type="ECO:0000256" key="12">
    <source>
        <dbReference type="RuleBase" id="RU003945"/>
    </source>
</evidence>
<organism evidence="15 16">
    <name type="scientific">Dactylosporangium matsuzakiense</name>
    <dbReference type="NCBI Taxonomy" id="53360"/>
    <lineage>
        <taxon>Bacteria</taxon>
        <taxon>Bacillati</taxon>
        <taxon>Actinomycetota</taxon>
        <taxon>Actinomycetes</taxon>
        <taxon>Micromonosporales</taxon>
        <taxon>Micromonosporaceae</taxon>
        <taxon>Dactylosporangium</taxon>
    </lineage>
</organism>
<dbReference type="EMBL" id="BSFP01000042">
    <property type="protein sequence ID" value="GLL04250.1"/>
    <property type="molecule type" value="Genomic_DNA"/>
</dbReference>
<accession>A0A9W6KPX4</accession>
<keyword evidence="5 13" id="KW-1133">Transmembrane helix</keyword>
<keyword evidence="6 13" id="KW-0472">Membrane</keyword>
<dbReference type="GO" id="GO:0032977">
    <property type="term" value="F:membrane insertase activity"/>
    <property type="evidence" value="ECO:0007669"/>
    <property type="project" value="InterPro"/>
</dbReference>
<evidence type="ECO:0000256" key="9">
    <source>
        <dbReference type="ARBA" id="ARBA00031538"/>
    </source>
</evidence>
<evidence type="ECO:0000256" key="6">
    <source>
        <dbReference type="ARBA" id="ARBA00023136"/>
    </source>
</evidence>
<comment type="subunit">
    <text evidence="8">Interacts with the Sec translocase complex via SecD. Specifically interacts with transmembrane segments of nascent integral membrane proteins during membrane integration.</text>
</comment>
<feature type="transmembrane region" description="Helical" evidence="13">
    <location>
        <begin position="105"/>
        <end position="124"/>
    </location>
</feature>
<reference evidence="15" key="2">
    <citation type="submission" date="2023-01" db="EMBL/GenBank/DDBJ databases">
        <authorList>
            <person name="Sun Q."/>
            <person name="Evtushenko L."/>
        </authorList>
    </citation>
    <scope>NUCLEOTIDE SEQUENCE</scope>
    <source>
        <strain evidence="15">VKM Ac-1321</strain>
    </source>
</reference>
<evidence type="ECO:0000259" key="14">
    <source>
        <dbReference type="Pfam" id="PF02096"/>
    </source>
</evidence>
<evidence type="ECO:0000313" key="15">
    <source>
        <dbReference type="EMBL" id="GLL04250.1"/>
    </source>
</evidence>
<evidence type="ECO:0000256" key="1">
    <source>
        <dbReference type="ARBA" id="ARBA00004141"/>
    </source>
</evidence>
<evidence type="ECO:0000256" key="5">
    <source>
        <dbReference type="ARBA" id="ARBA00022989"/>
    </source>
</evidence>
<comment type="function">
    <text evidence="7">Required for the insertion and/or proper folding and/or complex formation of integral membrane proteins into the membrane. Involved in integration of membrane proteins that insert both dependently and independently of the Sec translocase complex, as well as at least some lipoproteins. Aids folding of multispanning membrane proteins.</text>
</comment>
<evidence type="ECO:0000256" key="13">
    <source>
        <dbReference type="SAM" id="Phobius"/>
    </source>
</evidence>
<evidence type="ECO:0000256" key="10">
    <source>
        <dbReference type="ARBA" id="ARBA00033245"/>
    </source>
</evidence>
<proteinExistence type="inferred from homology"/>
<evidence type="ECO:0000256" key="7">
    <source>
        <dbReference type="ARBA" id="ARBA00025034"/>
    </source>
</evidence>
<dbReference type="PANTHER" id="PTHR12428:SF65">
    <property type="entry name" value="CYTOCHROME C OXIDASE ASSEMBLY PROTEIN COX18, MITOCHONDRIAL"/>
    <property type="match status" value="1"/>
</dbReference>
<evidence type="ECO:0000256" key="2">
    <source>
        <dbReference type="ARBA" id="ARBA00010527"/>
    </source>
</evidence>
<protein>
    <recommendedName>
        <fullName evidence="3">Membrane protein insertase YidC</fullName>
    </recommendedName>
    <alternativeName>
        <fullName evidence="11">Foldase YidC</fullName>
    </alternativeName>
    <alternativeName>
        <fullName evidence="10">Membrane integrase YidC</fullName>
    </alternativeName>
    <alternativeName>
        <fullName evidence="9">Membrane protein YidC</fullName>
    </alternativeName>
</protein>
<keyword evidence="4 12" id="KW-0812">Transmembrane</keyword>